<dbReference type="EMBL" id="BJHY01000001">
    <property type="protein sequence ID" value="GDY77453.1"/>
    <property type="molecule type" value="Genomic_DNA"/>
</dbReference>
<evidence type="ECO:0000313" key="1">
    <source>
        <dbReference type="EMBL" id="GDY62439.1"/>
    </source>
</evidence>
<name>A0A4D4LX38_STRAX</name>
<reference evidence="2 3" key="1">
    <citation type="submission" date="2019-04" db="EMBL/GenBank/DDBJ databases">
        <title>Draft genome sequences of Streptomyces avermitilis ATCC 31267.</title>
        <authorList>
            <person name="Komaki H."/>
            <person name="Tamura T."/>
            <person name="Hosoyama A."/>
        </authorList>
    </citation>
    <scope>NUCLEOTIDE SEQUENCE [LARGE SCALE GENOMIC DNA]</scope>
    <source>
        <strain evidence="2 3">ATCC 31267</strain>
    </source>
</reference>
<organism evidence="1 4">
    <name type="scientific">Streptomyces avermitilis</name>
    <dbReference type="NCBI Taxonomy" id="33903"/>
    <lineage>
        <taxon>Bacteria</taxon>
        <taxon>Bacillati</taxon>
        <taxon>Actinomycetota</taxon>
        <taxon>Actinomycetes</taxon>
        <taxon>Kitasatosporales</taxon>
        <taxon>Streptomycetaceae</taxon>
        <taxon>Streptomyces</taxon>
    </lineage>
</organism>
<dbReference type="GeneID" id="43933262"/>
<protein>
    <submittedName>
        <fullName evidence="1">Uncharacterized protein</fullName>
    </submittedName>
</protein>
<dbReference type="Proteomes" id="UP000299211">
    <property type="component" value="Unassembled WGS sequence"/>
</dbReference>
<dbReference type="EMBL" id="BJHX01000001">
    <property type="protein sequence ID" value="GDY62439.1"/>
    <property type="molecule type" value="Genomic_DNA"/>
</dbReference>
<proteinExistence type="predicted"/>
<dbReference type="AlphaFoldDB" id="A0A4D4LX38"/>
<comment type="caution">
    <text evidence="1">The sequence shown here is derived from an EMBL/GenBank/DDBJ whole genome shotgun (WGS) entry which is preliminary data.</text>
</comment>
<accession>A0A4D4LX38</accession>
<evidence type="ECO:0000313" key="3">
    <source>
        <dbReference type="Proteomes" id="UP000299211"/>
    </source>
</evidence>
<reference evidence="1 4" key="2">
    <citation type="submission" date="2019-04" db="EMBL/GenBank/DDBJ databases">
        <title>Draft genome sequences of Streptomyces avermitilis NBRC 14893.</title>
        <authorList>
            <person name="Komaki H."/>
            <person name="Tamura T."/>
            <person name="Hosoyama A."/>
        </authorList>
    </citation>
    <scope>NUCLEOTIDE SEQUENCE [LARGE SCALE GENOMIC DNA]</scope>
    <source>
        <strain evidence="1 4">NBRC 14893</strain>
    </source>
</reference>
<gene>
    <name evidence="1" type="ORF">SAV14893_018320</name>
    <name evidence="2" type="ORF">SAV31267_069380</name>
</gene>
<dbReference type="Proteomes" id="UP000302139">
    <property type="component" value="Unassembled WGS sequence"/>
</dbReference>
<evidence type="ECO:0000313" key="4">
    <source>
        <dbReference type="Proteomes" id="UP000302139"/>
    </source>
</evidence>
<sequence>MTGGELTLGAVLARLEEREREIAAQAETTGEQIAQLTARLDELGRAAEEVRITRKTLRVVGTVEVAGQPGIGRLWSLPIAWVMTSVQGHRTAKRSRWRRPVFTS</sequence>
<evidence type="ECO:0000313" key="2">
    <source>
        <dbReference type="EMBL" id="GDY77453.1"/>
    </source>
</evidence>
<dbReference type="RefSeq" id="WP_037649709.1">
    <property type="nucleotide sequence ID" value="NZ_BAABTN010000016.1"/>
</dbReference>